<dbReference type="Gene3D" id="3.30.460.10">
    <property type="entry name" value="Beta Polymerase, domain 2"/>
    <property type="match status" value="1"/>
</dbReference>
<keyword evidence="2" id="KW-0808">Transferase</keyword>
<organism evidence="2 3">
    <name type="scientific">Alkalispirillum mobile</name>
    <dbReference type="NCBI Taxonomy" id="85925"/>
    <lineage>
        <taxon>Bacteria</taxon>
        <taxon>Pseudomonadati</taxon>
        <taxon>Pseudomonadota</taxon>
        <taxon>Gammaproteobacteria</taxon>
        <taxon>Chromatiales</taxon>
        <taxon>Ectothiorhodospiraceae</taxon>
        <taxon>Alkalispirillum</taxon>
    </lineage>
</organism>
<proteinExistence type="predicted"/>
<dbReference type="EMBL" id="RCDA01000003">
    <property type="protein sequence ID" value="RLK48387.1"/>
    <property type="molecule type" value="Genomic_DNA"/>
</dbReference>
<evidence type="ECO:0000259" key="1">
    <source>
        <dbReference type="Pfam" id="PF01909"/>
    </source>
</evidence>
<name>A0A498C0A3_9GAMM</name>
<protein>
    <submittedName>
        <fullName evidence="2">Nucleotidyltransferase-like protein</fullName>
    </submittedName>
</protein>
<dbReference type="InterPro" id="IPR002934">
    <property type="entry name" value="Polymerase_NTP_transf_dom"/>
</dbReference>
<dbReference type="GO" id="GO:0016779">
    <property type="term" value="F:nucleotidyltransferase activity"/>
    <property type="evidence" value="ECO:0007669"/>
    <property type="project" value="InterPro"/>
</dbReference>
<sequence>MRLTPEQVSLIRTAVQQLAGENARVRLFGSRLDDNARGGDVDLLVELPDPVDNPAMLAAQLSARISRALRGRKVDVLLSAPNLQRQTIHDTAREQGVLL</sequence>
<dbReference type="Pfam" id="PF01909">
    <property type="entry name" value="NTP_transf_2"/>
    <property type="match status" value="1"/>
</dbReference>
<dbReference type="AlphaFoldDB" id="A0A498C0A3"/>
<dbReference type="OrthoDB" id="14556at2"/>
<evidence type="ECO:0000313" key="2">
    <source>
        <dbReference type="EMBL" id="RLK48387.1"/>
    </source>
</evidence>
<evidence type="ECO:0000313" key="3">
    <source>
        <dbReference type="Proteomes" id="UP000275461"/>
    </source>
</evidence>
<gene>
    <name evidence="2" type="ORF">DFR31_2267</name>
</gene>
<dbReference type="InterPro" id="IPR043519">
    <property type="entry name" value="NT_sf"/>
</dbReference>
<dbReference type="CDD" id="cd05403">
    <property type="entry name" value="NT_KNTase_like"/>
    <property type="match status" value="1"/>
</dbReference>
<keyword evidence="3" id="KW-1185">Reference proteome</keyword>
<dbReference type="RefSeq" id="WP_121442778.1">
    <property type="nucleotide sequence ID" value="NZ_RCDA01000003.1"/>
</dbReference>
<accession>A0A498C0A3</accession>
<feature type="domain" description="Polymerase nucleotidyl transferase" evidence="1">
    <location>
        <begin position="10"/>
        <end position="78"/>
    </location>
</feature>
<dbReference type="SUPFAM" id="SSF81301">
    <property type="entry name" value="Nucleotidyltransferase"/>
    <property type="match status" value="1"/>
</dbReference>
<dbReference type="Proteomes" id="UP000275461">
    <property type="component" value="Unassembled WGS sequence"/>
</dbReference>
<reference evidence="2 3" key="1">
    <citation type="submission" date="2018-10" db="EMBL/GenBank/DDBJ databases">
        <title>Genomic Encyclopedia of Type Strains, Phase IV (KMG-IV): sequencing the most valuable type-strain genomes for metagenomic binning, comparative biology and taxonomic classification.</title>
        <authorList>
            <person name="Goeker M."/>
        </authorList>
    </citation>
    <scope>NUCLEOTIDE SEQUENCE [LARGE SCALE GENOMIC DNA]</scope>
    <source>
        <strain evidence="2 3">DSM 12769</strain>
    </source>
</reference>
<comment type="caution">
    <text evidence="2">The sequence shown here is derived from an EMBL/GenBank/DDBJ whole genome shotgun (WGS) entry which is preliminary data.</text>
</comment>